<evidence type="ECO:0000256" key="1">
    <source>
        <dbReference type="SAM" id="Phobius"/>
    </source>
</evidence>
<keyword evidence="1" id="KW-0472">Membrane</keyword>
<gene>
    <name evidence="2" type="ORF">GP475_07090</name>
</gene>
<dbReference type="KEGG" id="cpoy:GP475_07090"/>
<organism evidence="2 3">
    <name type="scientific">Corynebacterium poyangense</name>
    <dbReference type="NCBI Taxonomy" id="2684405"/>
    <lineage>
        <taxon>Bacteria</taxon>
        <taxon>Bacillati</taxon>
        <taxon>Actinomycetota</taxon>
        <taxon>Actinomycetes</taxon>
        <taxon>Mycobacteriales</taxon>
        <taxon>Corynebacteriaceae</taxon>
        <taxon>Corynebacterium</taxon>
    </lineage>
</organism>
<evidence type="ECO:0000313" key="3">
    <source>
        <dbReference type="Proteomes" id="UP000516320"/>
    </source>
</evidence>
<evidence type="ECO:0008006" key="4">
    <source>
        <dbReference type="Google" id="ProtNLM"/>
    </source>
</evidence>
<keyword evidence="1" id="KW-0812">Transmembrane</keyword>
<feature type="transmembrane region" description="Helical" evidence="1">
    <location>
        <begin position="21"/>
        <end position="47"/>
    </location>
</feature>
<dbReference type="EMBL" id="CP046884">
    <property type="protein sequence ID" value="QNQ90425.1"/>
    <property type="molecule type" value="Genomic_DNA"/>
</dbReference>
<evidence type="ECO:0000313" key="2">
    <source>
        <dbReference type="EMBL" id="QNQ90425.1"/>
    </source>
</evidence>
<feature type="transmembrane region" description="Helical" evidence="1">
    <location>
        <begin position="59"/>
        <end position="77"/>
    </location>
</feature>
<protein>
    <recommendedName>
        <fullName evidence="4">Cell wall anchor protein</fullName>
    </recommendedName>
</protein>
<keyword evidence="1" id="KW-1133">Transmembrane helix</keyword>
<reference evidence="2 3" key="1">
    <citation type="submission" date="2019-12" db="EMBL/GenBank/DDBJ databases">
        <title>Corynebacterium sp. nov., isolated from feces of the Anser Albifrons in China.</title>
        <authorList>
            <person name="Liu Q."/>
        </authorList>
    </citation>
    <scope>NUCLEOTIDE SEQUENCE [LARGE SCALE GENOMIC DNA]</scope>
    <source>
        <strain evidence="2 3">4H37-19</strain>
    </source>
</reference>
<sequence>MTTSQQAHTKPQKHSAGAFDIRNVIGALLGIYGILLLFSGFLLNPGINLDTNELKHSEYNIYAGVVLLVVAAGFFLWSKLRPIVVDEAELAAMHQEGPAH</sequence>
<name>A0A7H0SPF0_9CORY</name>
<dbReference type="AlphaFoldDB" id="A0A7H0SPF0"/>
<accession>A0A7H0SPF0</accession>
<dbReference type="Proteomes" id="UP000516320">
    <property type="component" value="Chromosome"/>
</dbReference>
<proteinExistence type="predicted"/>
<keyword evidence="3" id="KW-1185">Reference proteome</keyword>
<dbReference type="RefSeq" id="WP_187973741.1">
    <property type="nucleotide sequence ID" value="NZ_CP046884.1"/>
</dbReference>